<dbReference type="PANTHER" id="PTHR13165">
    <property type="entry name" value="ARSENITE-RESISTANCE PROTEIN 2"/>
    <property type="match status" value="1"/>
</dbReference>
<evidence type="ECO:0000256" key="4">
    <source>
        <dbReference type="SAM" id="MobiDB-lite"/>
    </source>
</evidence>
<evidence type="ECO:0000256" key="3">
    <source>
        <dbReference type="ARBA" id="ARBA00023242"/>
    </source>
</evidence>
<dbReference type="InterPro" id="IPR013087">
    <property type="entry name" value="Znf_C2H2_type"/>
</dbReference>
<keyword evidence="3" id="KW-0539">Nucleus</keyword>
<evidence type="ECO:0000313" key="6">
    <source>
        <dbReference type="EMBL" id="KAL1297670.1"/>
    </source>
</evidence>
<accession>A0ABR3P4L3</accession>
<feature type="region of interest" description="Disordered" evidence="4">
    <location>
        <begin position="602"/>
        <end position="624"/>
    </location>
</feature>
<dbReference type="InterPro" id="IPR007042">
    <property type="entry name" value="SERRATE/Ars2_C"/>
</dbReference>
<dbReference type="Pfam" id="PF12066">
    <property type="entry name" value="SERRATE_Ars2_N"/>
    <property type="match status" value="1"/>
</dbReference>
<dbReference type="GeneID" id="95979921"/>
<protein>
    <recommendedName>
        <fullName evidence="5">C2H2-type domain-containing protein</fullName>
    </recommendedName>
</protein>
<dbReference type="Pfam" id="PF13821">
    <property type="entry name" value="DUF4187"/>
    <property type="match status" value="1"/>
</dbReference>
<evidence type="ECO:0000313" key="7">
    <source>
        <dbReference type="Proteomes" id="UP001562354"/>
    </source>
</evidence>
<sequence length="882" mass="100229">MDNYDTYPAPSPNDLSRIDSYERESYPAREREPYRDSRRRSPNGAAGRNNRRRSRSPVAGYKVDRYQPDHSRNDHYRARDDYRRDNRDNRDTRDRRQSSPHASHGASHKNIDRYVPGEEPIPRPIPVNQLRDPLLEPTQVGFSWFSEWWKTEQEIKAERERQKTGGRRQDAVKETREEQRAKIQAAYDQYKLNWNTRMSKMFVHGHKYDTWFRERYVPEIRDPLRAKVLDFRRGLYNLWENDLGSGILDEFTLEGIYKTEANGSGGVVEKEEGEAVAAAEVLAVSDLIPTKGADIRDPVAYQPTLLVKTITPAVSREKMEEFCKEHLGEGEGGYKWLSLSDPNPGKKFHRLGWIMLNAASESNDEGEDRRRSSRDEEDGEDQDNAMTDAKPNSTASTCEKALAEINNKTIHDPEKGDFTVHVGVHHPQENPRKKALWDLFSAPERVERDLDLAVRLVKKLDEEIGSEVDGLSKVEDRVTELAGKGYLQPPITAAAAKKSEGVDEDDDMEEGEEEQVPVDDEVDDEELLIKKKKLDLLIEYLRRVHNFCFYCVFECDSVHELQRKCAGGHLRRPRASLTSAAKETAKATANGDVFPFKRQETTATEGEEGASPVEEKKAPPTHGRNQLQKAFNWVKTFEEKLLQVLEPENVDVKKLGGRPLEEGLEEELSKFVKQEDESKFRCKVPDCPKMFKSAGFWRKHVEKRHAEWFETVKHDIELVNRYVLDPARLAQGRNDASSNGHFPMNNNMPSGTPRGFNLNSMSYHNGGQMLVPNPIGFNPMMGQFGVSMPPFGVAGGERGVGPMRSNMRMHNRAPGPYDNRGMGREPRRSISGRLTPPRGRGIFMEGGEGTLGPKQAVEGRTMKSYNDLDAAGGNTGTTELDY</sequence>
<dbReference type="SMART" id="SM01173">
    <property type="entry name" value="DUF4187"/>
    <property type="match status" value="1"/>
</dbReference>
<feature type="region of interest" description="Disordered" evidence="4">
    <location>
        <begin position="495"/>
        <end position="521"/>
    </location>
</feature>
<feature type="compositionally biased region" description="Basic and acidic residues" evidence="4">
    <location>
        <begin position="16"/>
        <end position="36"/>
    </location>
</feature>
<name>A0ABR3P4L3_9PEZI</name>
<evidence type="ECO:0000256" key="2">
    <source>
        <dbReference type="ARBA" id="ARBA00005407"/>
    </source>
</evidence>
<feature type="region of interest" description="Disordered" evidence="4">
    <location>
        <begin position="359"/>
        <end position="395"/>
    </location>
</feature>
<dbReference type="InterPro" id="IPR025239">
    <property type="entry name" value="DUF4187"/>
</dbReference>
<feature type="region of interest" description="Disordered" evidence="4">
    <location>
        <begin position="1"/>
        <end position="120"/>
    </location>
</feature>
<comment type="similarity">
    <text evidence="2">Belongs to the ARS2 family.</text>
</comment>
<dbReference type="PANTHER" id="PTHR13165:SF0">
    <property type="entry name" value="SERRATE RNA EFFECTOR MOLECULE HOMOLOG"/>
    <property type="match status" value="1"/>
</dbReference>
<organism evidence="6 7">
    <name type="scientific">Neodothiora populina</name>
    <dbReference type="NCBI Taxonomy" id="2781224"/>
    <lineage>
        <taxon>Eukaryota</taxon>
        <taxon>Fungi</taxon>
        <taxon>Dikarya</taxon>
        <taxon>Ascomycota</taxon>
        <taxon>Pezizomycotina</taxon>
        <taxon>Dothideomycetes</taxon>
        <taxon>Dothideomycetidae</taxon>
        <taxon>Dothideales</taxon>
        <taxon>Dothioraceae</taxon>
        <taxon>Neodothiora</taxon>
    </lineage>
</organism>
<reference evidence="6 7" key="1">
    <citation type="submission" date="2024-07" db="EMBL/GenBank/DDBJ databases">
        <title>Draft sequence of the Neodothiora populina.</title>
        <authorList>
            <person name="Drown D.D."/>
            <person name="Schuette U.S."/>
            <person name="Buechlein A.B."/>
            <person name="Rusch D.R."/>
            <person name="Winton L.W."/>
            <person name="Adams G.A."/>
        </authorList>
    </citation>
    <scope>NUCLEOTIDE SEQUENCE [LARGE SCALE GENOMIC DNA]</scope>
    <source>
        <strain evidence="6 7">CPC 39397</strain>
    </source>
</reference>
<comment type="subcellular location">
    <subcellularLocation>
        <location evidence="1">Nucleus</location>
    </subcellularLocation>
</comment>
<evidence type="ECO:0000259" key="5">
    <source>
        <dbReference type="PROSITE" id="PS00028"/>
    </source>
</evidence>
<feature type="domain" description="C2H2-type" evidence="5">
    <location>
        <begin position="682"/>
        <end position="705"/>
    </location>
</feature>
<keyword evidence="7" id="KW-1185">Reference proteome</keyword>
<evidence type="ECO:0000256" key="1">
    <source>
        <dbReference type="ARBA" id="ARBA00004123"/>
    </source>
</evidence>
<dbReference type="RefSeq" id="XP_069197352.1">
    <property type="nucleotide sequence ID" value="XM_069346141.1"/>
</dbReference>
<proteinExistence type="inferred from homology"/>
<feature type="region of interest" description="Disordered" evidence="4">
    <location>
        <begin position="158"/>
        <end position="177"/>
    </location>
</feature>
<feature type="compositionally biased region" description="Acidic residues" evidence="4">
    <location>
        <begin position="502"/>
        <end position="521"/>
    </location>
</feature>
<dbReference type="InterPro" id="IPR021933">
    <property type="entry name" value="SERRATE/Ars2_N"/>
</dbReference>
<comment type="caution">
    <text evidence="6">The sequence shown here is derived from an EMBL/GenBank/DDBJ whole genome shotgun (WGS) entry which is preliminary data.</text>
</comment>
<gene>
    <name evidence="6" type="ORF">AAFC00_006222</name>
</gene>
<dbReference type="EMBL" id="JBFMKM010000014">
    <property type="protein sequence ID" value="KAL1297670.1"/>
    <property type="molecule type" value="Genomic_DNA"/>
</dbReference>
<dbReference type="InterPro" id="IPR039727">
    <property type="entry name" value="SE/Ars2"/>
</dbReference>
<feature type="region of interest" description="Disordered" evidence="4">
    <location>
        <begin position="802"/>
        <end position="854"/>
    </location>
</feature>
<dbReference type="Proteomes" id="UP001562354">
    <property type="component" value="Unassembled WGS sequence"/>
</dbReference>
<dbReference type="PROSITE" id="PS00028">
    <property type="entry name" value="ZINC_FINGER_C2H2_1"/>
    <property type="match status" value="1"/>
</dbReference>
<dbReference type="Pfam" id="PF04959">
    <property type="entry name" value="ARS2"/>
    <property type="match status" value="1"/>
</dbReference>
<feature type="compositionally biased region" description="Basic and acidic residues" evidence="4">
    <location>
        <begin position="62"/>
        <end position="97"/>
    </location>
</feature>